<evidence type="ECO:0000256" key="1">
    <source>
        <dbReference type="SAM" id="Phobius"/>
    </source>
</evidence>
<organism evidence="2 3">
    <name type="scientific">Stephania yunnanensis</name>
    <dbReference type="NCBI Taxonomy" id="152371"/>
    <lineage>
        <taxon>Eukaryota</taxon>
        <taxon>Viridiplantae</taxon>
        <taxon>Streptophyta</taxon>
        <taxon>Embryophyta</taxon>
        <taxon>Tracheophyta</taxon>
        <taxon>Spermatophyta</taxon>
        <taxon>Magnoliopsida</taxon>
        <taxon>Ranunculales</taxon>
        <taxon>Menispermaceae</taxon>
        <taxon>Menispermoideae</taxon>
        <taxon>Cissampelideae</taxon>
        <taxon>Stephania</taxon>
    </lineage>
</organism>
<reference evidence="2 3" key="1">
    <citation type="submission" date="2024-01" db="EMBL/GenBank/DDBJ databases">
        <title>Genome assemblies of Stephania.</title>
        <authorList>
            <person name="Yang L."/>
        </authorList>
    </citation>
    <scope>NUCLEOTIDE SEQUENCE [LARGE SCALE GENOMIC DNA]</scope>
    <source>
        <strain evidence="2">YNDBR</strain>
        <tissue evidence="2">Leaf</tissue>
    </source>
</reference>
<sequence length="82" mass="9213">MVLEKAEQDQGKETNSAPVLISCPIAGCFLDFLLLLFAGKDDLEGDTVDRKEDVVEMKFSSESKRMAAAQKHFRQLECIRYG</sequence>
<keyword evidence="3" id="KW-1185">Reference proteome</keyword>
<keyword evidence="1" id="KW-0472">Membrane</keyword>
<protein>
    <submittedName>
        <fullName evidence="2">Uncharacterized protein</fullName>
    </submittedName>
</protein>
<dbReference type="AlphaFoldDB" id="A0AAP0F9Y6"/>
<dbReference type="Proteomes" id="UP001420932">
    <property type="component" value="Unassembled WGS sequence"/>
</dbReference>
<name>A0AAP0F9Y6_9MAGN</name>
<keyword evidence="1" id="KW-0812">Transmembrane</keyword>
<comment type="caution">
    <text evidence="2">The sequence shown here is derived from an EMBL/GenBank/DDBJ whole genome shotgun (WGS) entry which is preliminary data.</text>
</comment>
<accession>A0AAP0F9Y6</accession>
<evidence type="ECO:0000313" key="2">
    <source>
        <dbReference type="EMBL" id="KAK9106582.1"/>
    </source>
</evidence>
<evidence type="ECO:0000313" key="3">
    <source>
        <dbReference type="Proteomes" id="UP001420932"/>
    </source>
</evidence>
<feature type="transmembrane region" description="Helical" evidence="1">
    <location>
        <begin position="19"/>
        <end position="38"/>
    </location>
</feature>
<proteinExistence type="predicted"/>
<dbReference type="EMBL" id="JBBNAF010000010">
    <property type="protein sequence ID" value="KAK9106582.1"/>
    <property type="molecule type" value="Genomic_DNA"/>
</dbReference>
<keyword evidence="1" id="KW-1133">Transmembrane helix</keyword>
<gene>
    <name evidence="2" type="ORF">Syun_022593</name>
</gene>